<organism evidence="1 2">
    <name type="scientific">Elysia marginata</name>
    <dbReference type="NCBI Taxonomy" id="1093978"/>
    <lineage>
        <taxon>Eukaryota</taxon>
        <taxon>Metazoa</taxon>
        <taxon>Spiralia</taxon>
        <taxon>Lophotrochozoa</taxon>
        <taxon>Mollusca</taxon>
        <taxon>Gastropoda</taxon>
        <taxon>Heterobranchia</taxon>
        <taxon>Euthyneura</taxon>
        <taxon>Panpulmonata</taxon>
        <taxon>Sacoglossa</taxon>
        <taxon>Placobranchoidea</taxon>
        <taxon>Plakobranchidae</taxon>
        <taxon>Elysia</taxon>
    </lineage>
</organism>
<gene>
    <name evidence="1" type="ORF">ElyMa_002253000</name>
</gene>
<name>A0AAV4FZJ2_9GAST</name>
<evidence type="ECO:0000313" key="1">
    <source>
        <dbReference type="EMBL" id="GFR78093.1"/>
    </source>
</evidence>
<keyword evidence="2" id="KW-1185">Reference proteome</keyword>
<dbReference type="Proteomes" id="UP000762676">
    <property type="component" value="Unassembled WGS sequence"/>
</dbReference>
<reference evidence="1 2" key="1">
    <citation type="journal article" date="2021" name="Elife">
        <title>Chloroplast acquisition without the gene transfer in kleptoplastic sea slugs, Plakobranchus ocellatus.</title>
        <authorList>
            <person name="Maeda T."/>
            <person name="Takahashi S."/>
            <person name="Yoshida T."/>
            <person name="Shimamura S."/>
            <person name="Takaki Y."/>
            <person name="Nagai Y."/>
            <person name="Toyoda A."/>
            <person name="Suzuki Y."/>
            <person name="Arimoto A."/>
            <person name="Ishii H."/>
            <person name="Satoh N."/>
            <person name="Nishiyama T."/>
            <person name="Hasebe M."/>
            <person name="Maruyama T."/>
            <person name="Minagawa J."/>
            <person name="Obokata J."/>
            <person name="Shigenobu S."/>
        </authorList>
    </citation>
    <scope>NUCLEOTIDE SEQUENCE [LARGE SCALE GENOMIC DNA]</scope>
</reference>
<dbReference type="AlphaFoldDB" id="A0AAV4FZJ2"/>
<dbReference type="EMBL" id="BMAT01004684">
    <property type="protein sequence ID" value="GFR78093.1"/>
    <property type="molecule type" value="Genomic_DNA"/>
</dbReference>
<evidence type="ECO:0000313" key="2">
    <source>
        <dbReference type="Proteomes" id="UP000762676"/>
    </source>
</evidence>
<comment type="caution">
    <text evidence="1">The sequence shown here is derived from an EMBL/GenBank/DDBJ whole genome shotgun (WGS) entry which is preliminary data.</text>
</comment>
<proteinExistence type="predicted"/>
<sequence length="88" mass="9474">MALHRPTLWPSGETLAQISGGAGSIPGRVKPRTLKLVLSADPPSVWRYGFSAESGRPGIRIMGLGVVSASAPYITVWQDAFKCPKRRL</sequence>
<accession>A0AAV4FZJ2</accession>
<protein>
    <recommendedName>
        <fullName evidence="3">Spondin domain-containing protein</fullName>
    </recommendedName>
</protein>
<evidence type="ECO:0008006" key="3">
    <source>
        <dbReference type="Google" id="ProtNLM"/>
    </source>
</evidence>